<reference evidence="1 2" key="1">
    <citation type="submission" date="2018-08" db="EMBL/GenBank/DDBJ databases">
        <title>Genome and evolution of the arbuscular mycorrhizal fungus Diversispora epigaea (formerly Glomus versiforme) and its bacterial endosymbionts.</title>
        <authorList>
            <person name="Sun X."/>
            <person name="Fei Z."/>
            <person name="Harrison M."/>
        </authorList>
    </citation>
    <scope>NUCLEOTIDE SEQUENCE [LARGE SCALE GENOMIC DNA]</scope>
    <source>
        <strain evidence="1 2">IT104</strain>
    </source>
</reference>
<evidence type="ECO:0000313" key="2">
    <source>
        <dbReference type="Proteomes" id="UP000266861"/>
    </source>
</evidence>
<name>A0A397HX15_9GLOM</name>
<accession>A0A397HX15</accession>
<keyword evidence="2" id="KW-1185">Reference proteome</keyword>
<proteinExistence type="predicted"/>
<sequence length="114" mass="13652">MSLYINFISVPKKAYKFYASVIQTILTETWCIVDIRIEQGIRLVRMQRWIILDTKSRRLEKEQFGIIGIQVAGCRLSLNVLIRDELEIYRYYKLHEAEIPIRYSNDPSILYMLY</sequence>
<dbReference type="AlphaFoldDB" id="A0A397HX15"/>
<evidence type="ECO:0000313" key="1">
    <source>
        <dbReference type="EMBL" id="RHZ67809.1"/>
    </source>
</evidence>
<gene>
    <name evidence="1" type="ORF">Glove_299g12</name>
</gene>
<organism evidence="1 2">
    <name type="scientific">Diversispora epigaea</name>
    <dbReference type="NCBI Taxonomy" id="1348612"/>
    <lineage>
        <taxon>Eukaryota</taxon>
        <taxon>Fungi</taxon>
        <taxon>Fungi incertae sedis</taxon>
        <taxon>Mucoromycota</taxon>
        <taxon>Glomeromycotina</taxon>
        <taxon>Glomeromycetes</taxon>
        <taxon>Diversisporales</taxon>
        <taxon>Diversisporaceae</taxon>
        <taxon>Diversispora</taxon>
    </lineage>
</organism>
<comment type="caution">
    <text evidence="1">The sequence shown here is derived from an EMBL/GenBank/DDBJ whole genome shotgun (WGS) entry which is preliminary data.</text>
</comment>
<dbReference type="OrthoDB" id="2387908at2759"/>
<protein>
    <submittedName>
        <fullName evidence="1">Uncharacterized protein</fullName>
    </submittedName>
</protein>
<dbReference type="Proteomes" id="UP000266861">
    <property type="component" value="Unassembled WGS sequence"/>
</dbReference>
<dbReference type="EMBL" id="PQFF01000273">
    <property type="protein sequence ID" value="RHZ67809.1"/>
    <property type="molecule type" value="Genomic_DNA"/>
</dbReference>